<evidence type="ECO:0008006" key="6">
    <source>
        <dbReference type="Google" id="ProtNLM"/>
    </source>
</evidence>
<dbReference type="PROSITE" id="PS50055">
    <property type="entry name" value="TYR_PHOSPHATASE_PTP"/>
    <property type="match status" value="1"/>
</dbReference>
<dbReference type="InterPro" id="IPR052782">
    <property type="entry name" value="Oocyte-zygote_transition_reg"/>
</dbReference>
<dbReference type="InterPro" id="IPR029021">
    <property type="entry name" value="Prot-tyrosine_phosphatase-like"/>
</dbReference>
<feature type="non-terminal residue" evidence="4">
    <location>
        <position position="400"/>
    </location>
</feature>
<dbReference type="PRINTS" id="PR00700">
    <property type="entry name" value="PRTYPHPHTASE"/>
</dbReference>
<evidence type="ECO:0000259" key="3">
    <source>
        <dbReference type="PROSITE" id="PS50056"/>
    </source>
</evidence>
<feature type="domain" description="Tyrosine-protein phosphatase" evidence="2">
    <location>
        <begin position="115"/>
        <end position="363"/>
    </location>
</feature>
<dbReference type="InterPro" id="IPR003595">
    <property type="entry name" value="Tyr_Pase_cat"/>
</dbReference>
<dbReference type="EMBL" id="BTSY01000004">
    <property type="protein sequence ID" value="GMT23909.1"/>
    <property type="molecule type" value="Genomic_DNA"/>
</dbReference>
<feature type="compositionally biased region" description="Basic and acidic residues" evidence="1">
    <location>
        <begin position="59"/>
        <end position="83"/>
    </location>
</feature>
<dbReference type="Pfam" id="PF00102">
    <property type="entry name" value="Y_phosphatase"/>
    <property type="match status" value="1"/>
</dbReference>
<evidence type="ECO:0000313" key="4">
    <source>
        <dbReference type="EMBL" id="GMT23909.1"/>
    </source>
</evidence>
<dbReference type="SMART" id="SM00404">
    <property type="entry name" value="PTPc_motif"/>
    <property type="match status" value="1"/>
</dbReference>
<sequence>LSLSSLSTMAERLDRSAKKKKKVVTPRKTETNSMMGEVKPQQQHSTRSVRRDKKSKSAPGKDNKRSKNRATEKKTTEAGRRPEYATLNPDYPSSSQMNYLRQYVREVLDKGVAGLLEEYETVKKYNINPMQNVAHKANPKKNRYNDILCIDPTRVILQGDNDYIHANHVKGEPFINDFICAQGPLESTVDDFWKMIAQENVGYVIMLCDLMELGKKKCAKYIPEKVDEEKTYGEIKVKLLECNSIDPQFISSNLLMEAPGTKSRIIFHYQWREWPDHGVPVTTNAALRALSTIRGSTFTAIVHCSAGVGRTGTLVSVEWALQTIMKGDKVDMKKMLKEMRNQRAHAIQMNMQYVYVAQCILRLWTKVDKEKLDPYLSNEDVFINFTTNMKAANPAAYNPV</sequence>
<feature type="region of interest" description="Disordered" evidence="1">
    <location>
        <begin position="1"/>
        <end position="92"/>
    </location>
</feature>
<dbReference type="InterPro" id="IPR000387">
    <property type="entry name" value="Tyr_Pase_dom"/>
</dbReference>
<evidence type="ECO:0000313" key="5">
    <source>
        <dbReference type="Proteomes" id="UP001432322"/>
    </source>
</evidence>
<dbReference type="PANTHER" id="PTHR46163">
    <property type="entry name" value="TYROSINE-PROTEIN PHOSPHATASE-RELATED"/>
    <property type="match status" value="1"/>
</dbReference>
<gene>
    <name evidence="4" type="ORF">PFISCL1PPCAC_15206</name>
</gene>
<dbReference type="GO" id="GO:0004725">
    <property type="term" value="F:protein tyrosine phosphatase activity"/>
    <property type="evidence" value="ECO:0007669"/>
    <property type="project" value="InterPro"/>
</dbReference>
<dbReference type="AlphaFoldDB" id="A0AAV5VZS1"/>
<comment type="caution">
    <text evidence="4">The sequence shown here is derived from an EMBL/GenBank/DDBJ whole genome shotgun (WGS) entry which is preliminary data.</text>
</comment>
<evidence type="ECO:0000256" key="1">
    <source>
        <dbReference type="SAM" id="MobiDB-lite"/>
    </source>
</evidence>
<dbReference type="CDD" id="cd00047">
    <property type="entry name" value="PTPc"/>
    <property type="match status" value="1"/>
</dbReference>
<proteinExistence type="predicted"/>
<dbReference type="InterPro" id="IPR000242">
    <property type="entry name" value="PTP_cat"/>
</dbReference>
<feature type="compositionally biased region" description="Basic residues" evidence="1">
    <location>
        <begin position="47"/>
        <end position="56"/>
    </location>
</feature>
<feature type="domain" description="Tyrosine specific protein phosphatases" evidence="3">
    <location>
        <begin position="294"/>
        <end position="354"/>
    </location>
</feature>
<dbReference type="SMART" id="SM00194">
    <property type="entry name" value="PTPc"/>
    <property type="match status" value="1"/>
</dbReference>
<dbReference type="InterPro" id="IPR016130">
    <property type="entry name" value="Tyr_Pase_AS"/>
</dbReference>
<organism evidence="4 5">
    <name type="scientific">Pristionchus fissidentatus</name>
    <dbReference type="NCBI Taxonomy" id="1538716"/>
    <lineage>
        <taxon>Eukaryota</taxon>
        <taxon>Metazoa</taxon>
        <taxon>Ecdysozoa</taxon>
        <taxon>Nematoda</taxon>
        <taxon>Chromadorea</taxon>
        <taxon>Rhabditida</taxon>
        <taxon>Rhabditina</taxon>
        <taxon>Diplogasteromorpha</taxon>
        <taxon>Diplogasteroidea</taxon>
        <taxon>Neodiplogasteridae</taxon>
        <taxon>Pristionchus</taxon>
    </lineage>
</organism>
<dbReference type="SUPFAM" id="SSF52799">
    <property type="entry name" value="(Phosphotyrosine protein) phosphatases II"/>
    <property type="match status" value="1"/>
</dbReference>
<name>A0AAV5VZS1_9BILA</name>
<keyword evidence="5" id="KW-1185">Reference proteome</keyword>
<accession>A0AAV5VZS1</accession>
<dbReference type="PANTHER" id="PTHR46163:SF5">
    <property type="entry name" value="TYROSINE-PROTEIN PHOSPHATASE"/>
    <property type="match status" value="1"/>
</dbReference>
<dbReference type="Gene3D" id="3.90.190.10">
    <property type="entry name" value="Protein tyrosine phosphatase superfamily"/>
    <property type="match status" value="1"/>
</dbReference>
<reference evidence="4" key="1">
    <citation type="submission" date="2023-10" db="EMBL/GenBank/DDBJ databases">
        <title>Genome assembly of Pristionchus species.</title>
        <authorList>
            <person name="Yoshida K."/>
            <person name="Sommer R.J."/>
        </authorList>
    </citation>
    <scope>NUCLEOTIDE SEQUENCE</scope>
    <source>
        <strain evidence="4">RS5133</strain>
    </source>
</reference>
<dbReference type="Proteomes" id="UP001432322">
    <property type="component" value="Unassembled WGS sequence"/>
</dbReference>
<dbReference type="PROSITE" id="PS00383">
    <property type="entry name" value="TYR_PHOSPHATASE_1"/>
    <property type="match status" value="1"/>
</dbReference>
<dbReference type="PROSITE" id="PS50056">
    <property type="entry name" value="TYR_PHOSPHATASE_2"/>
    <property type="match status" value="1"/>
</dbReference>
<feature type="non-terminal residue" evidence="4">
    <location>
        <position position="1"/>
    </location>
</feature>
<evidence type="ECO:0000259" key="2">
    <source>
        <dbReference type="PROSITE" id="PS50055"/>
    </source>
</evidence>
<protein>
    <recommendedName>
        <fullName evidence="6">Tyrosine phosphatase</fullName>
    </recommendedName>
</protein>